<protein>
    <submittedName>
        <fullName evidence="1">Uncharacterized protein</fullName>
    </submittedName>
</protein>
<name>A0A8I0N0Q5_9GAMM</name>
<evidence type="ECO:0000313" key="2">
    <source>
        <dbReference type="Proteomes" id="UP000660708"/>
    </source>
</evidence>
<reference evidence="1 2" key="1">
    <citation type="submission" date="2015-06" db="EMBL/GenBank/DDBJ databases">
        <title>Genome sequence of Pseudoalteromonas peptidolytica.</title>
        <authorList>
            <person name="Xie B.-B."/>
            <person name="Rong J.-C."/>
            <person name="Qin Q.-L."/>
            <person name="Zhang Y.-Z."/>
        </authorList>
    </citation>
    <scope>NUCLEOTIDE SEQUENCE [LARGE SCALE GENOMIC DNA]</scope>
    <source>
        <strain evidence="1 2">F12-50-A1</strain>
    </source>
</reference>
<dbReference type="AlphaFoldDB" id="A0A8I0N0Q5"/>
<dbReference type="RefSeq" id="WP_147389560.1">
    <property type="nucleotide sequence ID" value="NZ_AQHF01000034.1"/>
</dbReference>
<dbReference type="Proteomes" id="UP000660708">
    <property type="component" value="Unassembled WGS sequence"/>
</dbReference>
<gene>
    <name evidence="1" type="ORF">PPEP_b0661</name>
</gene>
<evidence type="ECO:0000313" key="1">
    <source>
        <dbReference type="EMBL" id="MBE0348822.1"/>
    </source>
</evidence>
<dbReference type="EMBL" id="AQHF01000034">
    <property type="protein sequence ID" value="MBE0348822.1"/>
    <property type="molecule type" value="Genomic_DNA"/>
</dbReference>
<accession>A0A8I0N0Q5</accession>
<organism evidence="1 2">
    <name type="scientific">Pseudoalteromonas peptidolytica F12-50-A1</name>
    <dbReference type="NCBI Taxonomy" id="1315280"/>
    <lineage>
        <taxon>Bacteria</taxon>
        <taxon>Pseudomonadati</taxon>
        <taxon>Pseudomonadota</taxon>
        <taxon>Gammaproteobacteria</taxon>
        <taxon>Alteromonadales</taxon>
        <taxon>Pseudoalteromonadaceae</taxon>
        <taxon>Pseudoalteromonas</taxon>
    </lineage>
</organism>
<keyword evidence="2" id="KW-1185">Reference proteome</keyword>
<comment type="caution">
    <text evidence="1">The sequence shown here is derived from an EMBL/GenBank/DDBJ whole genome shotgun (WGS) entry which is preliminary data.</text>
</comment>
<proteinExistence type="predicted"/>
<sequence length="160" mass="17578">MSSNLGIFSFNAAQIESSIRGKYRSVQPYEKPVLRPDDNGLSLTIELPKDARIGDKVEVILTKLGERVAKSESVLTVDADTYLTKIVDVKIQQPLEADRYAMQINLVGLHDYLKNTAEFTITLAEALIAPSHPEIDVNGDEVNGAKRLFNAAMSAVLSVF</sequence>